<name>K2G0F9_9BACT</name>
<dbReference type="SUPFAM" id="SSF53756">
    <property type="entry name" value="UDP-Glycosyltransferase/glycogen phosphorylase"/>
    <property type="match status" value="1"/>
</dbReference>
<dbReference type="EMBL" id="AMFJ01000300">
    <property type="protein sequence ID" value="EKE28708.1"/>
    <property type="molecule type" value="Genomic_DNA"/>
</dbReference>
<organism evidence="1">
    <name type="scientific">uncultured bacterium</name>
    <name type="common">gcode 4</name>
    <dbReference type="NCBI Taxonomy" id="1234023"/>
    <lineage>
        <taxon>Bacteria</taxon>
        <taxon>environmental samples</taxon>
    </lineage>
</organism>
<accession>K2G0F9</accession>
<proteinExistence type="predicted"/>
<dbReference type="AlphaFoldDB" id="K2G0F9"/>
<evidence type="ECO:0000313" key="1">
    <source>
        <dbReference type="EMBL" id="EKE28708.1"/>
    </source>
</evidence>
<dbReference type="Gene3D" id="3.40.50.2000">
    <property type="entry name" value="Glycogen Phosphorylase B"/>
    <property type="match status" value="2"/>
</dbReference>
<sequence length="374" mass="45634">MKVAVVHEMLIKLWGAENVVSDILEIFPDADLFTLIYDEKKVWSVFPASRIKHVPKITQRVYNLIKNQRFTLPFMARAVESIDFSAYDLVIASSSAFAHWCITKPETCLIVYYHTPCRYVWDYTFEHRRDMNYKSWFKKPLLLFLSIIFHKLRIWDYLAWQRHDVAIAASKQVQKRIAKYYRRESDLIYPGVYVNDFEIGEKILKERDHYVILSALTEFKKVDISVRAFTKMWYKLKIVWEWAQRWYLESLAWSNIEFLWYKDHEKLKEIYKEARWFIMSWRDDYWIAPIEAMAAWMPVFGLNQWWLVETNIAWLSWDFFDDPEGSDFIAKFHKFNSDIEEWKYDRIKIRNHALKFRKERFIEEFKSTLEKYLN</sequence>
<keyword evidence="1" id="KW-0808">Transferase</keyword>
<dbReference type="GO" id="GO:0016740">
    <property type="term" value="F:transferase activity"/>
    <property type="evidence" value="ECO:0007669"/>
    <property type="project" value="UniProtKB-KW"/>
</dbReference>
<gene>
    <name evidence="1" type="ORF">ACD_3C00026G0009</name>
</gene>
<comment type="caution">
    <text evidence="1">The sequence shown here is derived from an EMBL/GenBank/DDBJ whole genome shotgun (WGS) entry which is preliminary data.</text>
</comment>
<protein>
    <submittedName>
        <fullName evidence="1">Glycosyl transferase group 1</fullName>
    </submittedName>
</protein>
<reference evidence="1" key="1">
    <citation type="journal article" date="2012" name="Science">
        <title>Fermentation, hydrogen, and sulfur metabolism in multiple uncultivated bacterial phyla.</title>
        <authorList>
            <person name="Wrighton K.C."/>
            <person name="Thomas B.C."/>
            <person name="Sharon I."/>
            <person name="Miller C.S."/>
            <person name="Castelle C.J."/>
            <person name="VerBerkmoes N.C."/>
            <person name="Wilkins M.J."/>
            <person name="Hettich R.L."/>
            <person name="Lipton M.S."/>
            <person name="Williams K.H."/>
            <person name="Long P.E."/>
            <person name="Banfield J.F."/>
        </authorList>
    </citation>
    <scope>NUCLEOTIDE SEQUENCE [LARGE SCALE GENOMIC DNA]</scope>
</reference>